<keyword evidence="7" id="KW-0808">Transferase</keyword>
<organism evidence="7 8">
    <name type="scientific">Atta colombica</name>
    <dbReference type="NCBI Taxonomy" id="520822"/>
    <lineage>
        <taxon>Eukaryota</taxon>
        <taxon>Metazoa</taxon>
        <taxon>Ecdysozoa</taxon>
        <taxon>Arthropoda</taxon>
        <taxon>Hexapoda</taxon>
        <taxon>Insecta</taxon>
        <taxon>Pterygota</taxon>
        <taxon>Neoptera</taxon>
        <taxon>Endopterygota</taxon>
        <taxon>Hymenoptera</taxon>
        <taxon>Apocrita</taxon>
        <taxon>Aculeata</taxon>
        <taxon>Formicoidea</taxon>
        <taxon>Formicidae</taxon>
        <taxon>Myrmicinae</taxon>
        <taxon>Atta</taxon>
    </lineage>
</organism>
<keyword evidence="8" id="KW-1185">Reference proteome</keyword>
<reference evidence="7 8" key="1">
    <citation type="submission" date="2015-09" db="EMBL/GenBank/DDBJ databases">
        <title>Atta colombica WGS genome.</title>
        <authorList>
            <person name="Nygaard S."/>
            <person name="Hu H."/>
            <person name="Boomsma J."/>
            <person name="Zhang G."/>
        </authorList>
    </citation>
    <scope>NUCLEOTIDE SEQUENCE [LARGE SCALE GENOMIC DNA]</scope>
    <source>
        <strain evidence="7">Treedump-2</strain>
        <tissue evidence="7">Whole body</tissue>
    </source>
</reference>
<feature type="domain" description="Amidase" evidence="6">
    <location>
        <begin position="173"/>
        <end position="497"/>
    </location>
</feature>
<dbReference type="InterPro" id="IPR004412">
    <property type="entry name" value="GatA"/>
</dbReference>
<evidence type="ECO:0000256" key="2">
    <source>
        <dbReference type="ARBA" id="ARBA00022741"/>
    </source>
</evidence>
<keyword evidence="5" id="KW-0496">Mitochondrion</keyword>
<dbReference type="KEGG" id="acoc:108690413"/>
<dbReference type="InterPro" id="IPR036928">
    <property type="entry name" value="AS_sf"/>
</dbReference>
<accession>A0A195B4T0</accession>
<dbReference type="GO" id="GO:0030956">
    <property type="term" value="C:glutamyl-tRNA(Gln) amidotransferase complex"/>
    <property type="evidence" value="ECO:0007669"/>
    <property type="project" value="UniProtKB-UniRule"/>
</dbReference>
<comment type="function">
    <text evidence="5">Allows the formation of correctly charged Gln-tRNA(Gln) through the transamidation of misacylated Glu-tRNA(Gln) in the mitochondria. The reaction takes place in the presence of glutamine and ATP through an activated gamma-phospho-Glu-tRNA(Gln).</text>
</comment>
<name>A0A195B4T0_9HYME</name>
<keyword evidence="4 5" id="KW-0648">Protein biosynthesis</keyword>
<dbReference type="PANTHER" id="PTHR11895:SF7">
    <property type="entry name" value="GLUTAMYL-TRNA(GLN) AMIDOTRANSFERASE SUBUNIT A, MITOCHONDRIAL"/>
    <property type="match status" value="1"/>
</dbReference>
<dbReference type="EMBL" id="KQ976618">
    <property type="protein sequence ID" value="KYM79189.1"/>
    <property type="molecule type" value="Genomic_DNA"/>
</dbReference>
<comment type="similarity">
    <text evidence="5">Belongs to the amidase family. GatA subfamily.</text>
</comment>
<dbReference type="InterPro" id="IPR023631">
    <property type="entry name" value="Amidase_dom"/>
</dbReference>
<dbReference type="Gene3D" id="3.90.1300.10">
    <property type="entry name" value="Amidase signature (AS) domain"/>
    <property type="match status" value="1"/>
</dbReference>
<protein>
    <recommendedName>
        <fullName evidence="5">Glutamyl-tRNA(Gln) amidotransferase subunit A, mitochondrial</fullName>
        <shortName evidence="5">Glu-AdT subunit A</shortName>
        <ecNumber evidence="5">6.3.5.7</ecNumber>
    </recommendedName>
</protein>
<evidence type="ECO:0000313" key="8">
    <source>
        <dbReference type="Proteomes" id="UP000078540"/>
    </source>
</evidence>
<evidence type="ECO:0000259" key="6">
    <source>
        <dbReference type="Pfam" id="PF01425"/>
    </source>
</evidence>
<dbReference type="SUPFAM" id="SSF75304">
    <property type="entry name" value="Amidase signature (AS) enzymes"/>
    <property type="match status" value="1"/>
</dbReference>
<dbReference type="STRING" id="520822.A0A195B4T0"/>
<dbReference type="AlphaFoldDB" id="A0A195B4T0"/>
<feature type="domain" description="Amidase" evidence="6">
    <location>
        <begin position="34"/>
        <end position="149"/>
    </location>
</feature>
<evidence type="ECO:0000256" key="1">
    <source>
        <dbReference type="ARBA" id="ARBA00022598"/>
    </source>
</evidence>
<sequence>MMNKLLFIPIKEISREIYGGTVRPSEICKASIKLTSIVKPLNSYINVTNDVAGEQANSADERQQRNSLLGQLDGIPIAIKDNYCVKDKLTTCASRMLANFSPGYNATVYEKLRTQGVVLIGKTNLDEFAMGSGTVDSFYGPTKNLWSSEVLSQFYSYGSDDSQVTTRKFHEKDTWRIAGGSSGGSAVAVATGTCYAALGSDTGGSTRNPASYCGLIGLKPTYGLVSRYGLIPLLNSMDVPGILTRTVDDAVLILNAIAGPDQADPTSVQREYVPINLSETIDISNLRIGIPKEYGVQGISEEIAKCWEKVSCLLKEAGASVVPVSLPHTDYSIVCYSVLNRCDVASNMACYDGVEYGHRANEWSSIHELYKKTRSEGFNNVVKGRILVGNYFLLAENYEKYYVKAMKMRRLIAQDFDVLWNSNVDLLLTPTTLTEAPRYDEFIQLDNQTQCLIQDHCTQPANMAGLPAINVPIKLSCNKLPLSLQLMAPLFHEQRLLTVAKWIEQTVRFPRLELKNSCLLE</sequence>
<dbReference type="Pfam" id="PF01425">
    <property type="entry name" value="Amidase"/>
    <property type="match status" value="2"/>
</dbReference>
<dbReference type="GO" id="GO:0005739">
    <property type="term" value="C:mitochondrion"/>
    <property type="evidence" value="ECO:0007669"/>
    <property type="project" value="UniProtKB-SubCell"/>
</dbReference>
<proteinExistence type="inferred from homology"/>
<dbReference type="CTD" id="42283"/>
<dbReference type="GO" id="GO:0050567">
    <property type="term" value="F:glutaminyl-tRNA synthase (glutamine-hydrolyzing) activity"/>
    <property type="evidence" value="ECO:0007669"/>
    <property type="project" value="UniProtKB-UniRule"/>
</dbReference>
<evidence type="ECO:0000256" key="3">
    <source>
        <dbReference type="ARBA" id="ARBA00022840"/>
    </source>
</evidence>
<comment type="subunit">
    <text evidence="5">Subunit of the heterotrimeric GatCAB amidotransferase (AdT) complex, composed of A, B and C subunits.</text>
</comment>
<dbReference type="HAMAP" id="MF_00120">
    <property type="entry name" value="GatA"/>
    <property type="match status" value="1"/>
</dbReference>
<dbReference type="InterPro" id="IPR000120">
    <property type="entry name" value="Amidase"/>
</dbReference>
<comment type="catalytic activity">
    <reaction evidence="5">
        <text>L-glutamyl-tRNA(Gln) + L-glutamine + ATP + H2O = L-glutaminyl-tRNA(Gln) + L-glutamate + ADP + phosphate + H(+)</text>
        <dbReference type="Rhea" id="RHEA:17521"/>
        <dbReference type="Rhea" id="RHEA-COMP:9681"/>
        <dbReference type="Rhea" id="RHEA-COMP:9684"/>
        <dbReference type="ChEBI" id="CHEBI:15377"/>
        <dbReference type="ChEBI" id="CHEBI:15378"/>
        <dbReference type="ChEBI" id="CHEBI:29985"/>
        <dbReference type="ChEBI" id="CHEBI:30616"/>
        <dbReference type="ChEBI" id="CHEBI:43474"/>
        <dbReference type="ChEBI" id="CHEBI:58359"/>
        <dbReference type="ChEBI" id="CHEBI:78520"/>
        <dbReference type="ChEBI" id="CHEBI:78521"/>
        <dbReference type="ChEBI" id="CHEBI:456216"/>
        <dbReference type="EC" id="6.3.5.7"/>
    </reaction>
</comment>
<dbReference type="GO" id="GO:0032543">
    <property type="term" value="P:mitochondrial translation"/>
    <property type="evidence" value="ECO:0007669"/>
    <property type="project" value="UniProtKB-UniRule"/>
</dbReference>
<dbReference type="GO" id="GO:0016740">
    <property type="term" value="F:transferase activity"/>
    <property type="evidence" value="ECO:0007669"/>
    <property type="project" value="UniProtKB-KW"/>
</dbReference>
<keyword evidence="3 5" id="KW-0067">ATP-binding</keyword>
<evidence type="ECO:0000313" key="7">
    <source>
        <dbReference type="EMBL" id="KYM79189.1"/>
    </source>
</evidence>
<dbReference type="GO" id="GO:0070681">
    <property type="term" value="P:glutaminyl-tRNAGln biosynthesis via transamidation"/>
    <property type="evidence" value="ECO:0007669"/>
    <property type="project" value="UniProtKB-UniRule"/>
</dbReference>
<dbReference type="EC" id="6.3.5.7" evidence="5"/>
<dbReference type="PANTHER" id="PTHR11895">
    <property type="entry name" value="TRANSAMIDASE"/>
    <property type="match status" value="1"/>
</dbReference>
<feature type="active site" description="Acyl-ester intermediate" evidence="5">
    <location>
        <position position="205"/>
    </location>
</feature>
<dbReference type="GeneID" id="108690413"/>
<evidence type="ECO:0000256" key="4">
    <source>
        <dbReference type="ARBA" id="ARBA00022917"/>
    </source>
</evidence>
<feature type="active site" description="Charge relay system" evidence="5">
    <location>
        <position position="181"/>
    </location>
</feature>
<evidence type="ECO:0000256" key="5">
    <source>
        <dbReference type="HAMAP-Rule" id="MF_03150"/>
    </source>
</evidence>
<dbReference type="GO" id="GO:0005524">
    <property type="term" value="F:ATP binding"/>
    <property type="evidence" value="ECO:0007669"/>
    <property type="project" value="UniProtKB-KW"/>
</dbReference>
<feature type="active site" description="Charge relay system" evidence="5">
    <location>
        <position position="80"/>
    </location>
</feature>
<dbReference type="Proteomes" id="UP000078540">
    <property type="component" value="Unassembled WGS sequence"/>
</dbReference>
<gene>
    <name evidence="5" type="primary">GatA</name>
    <name evidence="7" type="ORF">ALC53_10353</name>
</gene>
<keyword evidence="2 5" id="KW-0547">Nucleotide-binding</keyword>
<keyword evidence="1 5" id="KW-0436">Ligase</keyword>
<comment type="subcellular location">
    <subcellularLocation>
        <location evidence="5">Mitochondrion</location>
    </subcellularLocation>
</comment>